<name>A0A645I580_9ZZZZ</name>
<reference evidence="2" key="1">
    <citation type="submission" date="2019-08" db="EMBL/GenBank/DDBJ databases">
        <authorList>
            <person name="Kucharzyk K."/>
            <person name="Murdoch R.W."/>
            <person name="Higgins S."/>
            <person name="Loffler F."/>
        </authorList>
    </citation>
    <scope>NUCLEOTIDE SEQUENCE</scope>
</reference>
<comment type="caution">
    <text evidence="2">The sequence shown here is derived from an EMBL/GenBank/DDBJ whole genome shotgun (WGS) entry which is preliminary data.</text>
</comment>
<evidence type="ECO:0000256" key="1">
    <source>
        <dbReference type="SAM" id="MobiDB-lite"/>
    </source>
</evidence>
<gene>
    <name evidence="2" type="ORF">SDC9_193166</name>
</gene>
<organism evidence="2">
    <name type="scientific">bioreactor metagenome</name>
    <dbReference type="NCBI Taxonomy" id="1076179"/>
    <lineage>
        <taxon>unclassified sequences</taxon>
        <taxon>metagenomes</taxon>
        <taxon>ecological metagenomes</taxon>
    </lineage>
</organism>
<sequence length="140" mass="15284">MASKSALIRKAVGADALPIQRESDRLCFSWFPPDAGPEETHAYSQFVTALCDMAKKQKRVTAKEKASDSETSEKFAFRCFLLRLGFIGPEYASARKLLLQGLPGDSSFKTGKRKERDDIAPEAPQAADSGAVPEDVDGFP</sequence>
<protein>
    <submittedName>
        <fullName evidence="2">Uncharacterized protein</fullName>
    </submittedName>
</protein>
<feature type="region of interest" description="Disordered" evidence="1">
    <location>
        <begin position="102"/>
        <end position="140"/>
    </location>
</feature>
<proteinExistence type="predicted"/>
<accession>A0A645I580</accession>
<evidence type="ECO:0000313" key="2">
    <source>
        <dbReference type="EMBL" id="MPN45599.1"/>
    </source>
</evidence>
<dbReference type="AlphaFoldDB" id="A0A645I580"/>
<dbReference type="EMBL" id="VSSQ01105620">
    <property type="protein sequence ID" value="MPN45599.1"/>
    <property type="molecule type" value="Genomic_DNA"/>
</dbReference>